<keyword evidence="7" id="KW-1185">Reference proteome</keyword>
<evidence type="ECO:0000313" key="7">
    <source>
        <dbReference type="Proteomes" id="UP000264589"/>
    </source>
</evidence>
<dbReference type="Proteomes" id="UP000264589">
    <property type="component" value="Unassembled WGS sequence"/>
</dbReference>
<dbReference type="InterPro" id="IPR005648">
    <property type="entry name" value="FlgD"/>
</dbReference>
<dbReference type="InParanoid" id="A0A371RH14"/>
<evidence type="ECO:0000256" key="2">
    <source>
        <dbReference type="ARBA" id="ARBA00016013"/>
    </source>
</evidence>
<protein>
    <recommendedName>
        <fullName evidence="2 5">Basal-body rod modification protein FlgD</fullName>
    </recommendedName>
</protein>
<organism evidence="6 7">
    <name type="scientific">Parvularcula marina</name>
    <dbReference type="NCBI Taxonomy" id="2292771"/>
    <lineage>
        <taxon>Bacteria</taxon>
        <taxon>Pseudomonadati</taxon>
        <taxon>Pseudomonadota</taxon>
        <taxon>Alphaproteobacteria</taxon>
        <taxon>Parvularculales</taxon>
        <taxon>Parvularculaceae</taxon>
        <taxon>Parvularcula</taxon>
    </lineage>
</organism>
<dbReference type="OrthoDB" id="9785233at2"/>
<proteinExistence type="inferred from homology"/>
<dbReference type="FunCoup" id="A0A371RH14">
    <property type="interactions" value="111"/>
</dbReference>
<evidence type="ECO:0000256" key="4">
    <source>
        <dbReference type="ARBA" id="ARBA00024746"/>
    </source>
</evidence>
<comment type="caution">
    <text evidence="6">The sequence shown here is derived from an EMBL/GenBank/DDBJ whole genome shotgun (WGS) entry which is preliminary data.</text>
</comment>
<comment type="function">
    <text evidence="4 5">Required for flagellar hook formation. May act as a scaffolding protein.</text>
</comment>
<dbReference type="AlphaFoldDB" id="A0A371RH14"/>
<evidence type="ECO:0000313" key="6">
    <source>
        <dbReference type="EMBL" id="RFB04730.1"/>
    </source>
</evidence>
<gene>
    <name evidence="6" type="ORF">DX908_05215</name>
</gene>
<keyword evidence="3 5" id="KW-1005">Bacterial flagellum biogenesis</keyword>
<name>A0A371RH14_9PROT</name>
<dbReference type="EMBL" id="QUQO01000001">
    <property type="protein sequence ID" value="RFB04730.1"/>
    <property type="molecule type" value="Genomic_DNA"/>
</dbReference>
<evidence type="ECO:0000256" key="5">
    <source>
        <dbReference type="RuleBase" id="RU362076"/>
    </source>
</evidence>
<evidence type="ECO:0000256" key="3">
    <source>
        <dbReference type="ARBA" id="ARBA00022795"/>
    </source>
</evidence>
<evidence type="ECO:0000256" key="1">
    <source>
        <dbReference type="ARBA" id="ARBA00010577"/>
    </source>
</evidence>
<dbReference type="Pfam" id="PF03963">
    <property type="entry name" value="FlgD"/>
    <property type="match status" value="1"/>
</dbReference>
<sequence length="204" mass="20977">MQTTDATAAAAAGTPATSSTAASAALSSDFDSFIRLLTTQVTNQDPLEPLDSTQFVEQLATFSALEQQIATNAHLESIASLLQAQLGQGGELLGKTILAPSITAEGPFDNLTIAAPGVEEGALVVRNSAGDEVYRGPVGNEWTWNGRNADGDAVGLDFYTFEIETPSGSVTAGAIGEVDRIVTTNEGQVVGLGDGVLASNYTVL</sequence>
<dbReference type="GO" id="GO:0044781">
    <property type="term" value="P:bacterial-type flagellum organization"/>
    <property type="evidence" value="ECO:0007669"/>
    <property type="project" value="UniProtKB-UniRule"/>
</dbReference>
<comment type="similarity">
    <text evidence="1 5">Belongs to the FlgD family.</text>
</comment>
<accession>A0A371RH14</accession>
<dbReference type="RefSeq" id="WP_116391363.1">
    <property type="nucleotide sequence ID" value="NZ_QUQO01000001.1"/>
</dbReference>
<reference evidence="6 7" key="1">
    <citation type="submission" date="2018-08" db="EMBL/GenBank/DDBJ databases">
        <title>Parvularcula sp. SM1705, isolated from surface water of the South Sea China.</title>
        <authorList>
            <person name="Sun L."/>
        </authorList>
    </citation>
    <scope>NUCLEOTIDE SEQUENCE [LARGE SCALE GENOMIC DNA]</scope>
    <source>
        <strain evidence="6 7">SM1705</strain>
    </source>
</reference>